<keyword evidence="5" id="KW-1185">Reference proteome</keyword>
<gene>
    <name evidence="4" type="ORF">GE300_10000</name>
</gene>
<dbReference type="GO" id="GO:0016301">
    <property type="term" value="F:kinase activity"/>
    <property type="evidence" value="ECO:0007669"/>
    <property type="project" value="UniProtKB-KW"/>
</dbReference>
<accession>A0A6L5Z1I8</accession>
<evidence type="ECO:0000256" key="1">
    <source>
        <dbReference type="ARBA" id="ARBA00022679"/>
    </source>
</evidence>
<evidence type="ECO:0000256" key="2">
    <source>
        <dbReference type="ARBA" id="ARBA00022777"/>
    </source>
</evidence>
<evidence type="ECO:0000313" key="4">
    <source>
        <dbReference type="EMBL" id="MSU89940.1"/>
    </source>
</evidence>
<proteinExistence type="predicted"/>
<keyword evidence="1" id="KW-0808">Transferase</keyword>
<protein>
    <submittedName>
        <fullName evidence="4">Kinase</fullName>
    </submittedName>
</protein>
<keyword evidence="2 4" id="KW-0418">Kinase</keyword>
<dbReference type="SUPFAM" id="SSF53613">
    <property type="entry name" value="Ribokinase-like"/>
    <property type="match status" value="1"/>
</dbReference>
<comment type="caution">
    <text evidence="4">The sequence shown here is derived from an EMBL/GenBank/DDBJ whole genome shotgun (WGS) entry which is preliminary data.</text>
</comment>
<evidence type="ECO:0000259" key="3">
    <source>
        <dbReference type="Pfam" id="PF00294"/>
    </source>
</evidence>
<name>A0A6L5Z1I8_9RHOB</name>
<dbReference type="RefSeq" id="WP_154446427.1">
    <property type="nucleotide sequence ID" value="NZ_WIND01000006.1"/>
</dbReference>
<sequence length="297" mass="30346">MDPDTPILCAGSALWDIIARTGRRMRPGFDVPGRIGRQPGGVALNVALALAARRTPVALLSCVGRDAEGEALIALAERAGVRCVHVARSDAATDSYLAIEDPAGEVFAAVADCAALEDSGAAVLAPLRDGRLGSARVPWRGMAVIDGNFPQPLLDALPADPAFAGLRLALVPASPGKAERLRRAMRHPDSVLYVNRIEAEILARRALADAAEAARALVALGAAQVVVTDGARAAAHAVGATCVTSTPPPVPARTTTGAGDAFLAAHLDATRRGDAPETALDTAIAAAAAHICQQVAP</sequence>
<dbReference type="Proteomes" id="UP000474957">
    <property type="component" value="Unassembled WGS sequence"/>
</dbReference>
<reference evidence="4 5" key="1">
    <citation type="submission" date="2019-10" db="EMBL/GenBank/DDBJ databases">
        <title>Cognatihalovulum marinum gen. nov. sp. nov., a new member of the family Rhodobacteraceae isolated from deep seawater of the Northwest Indian Ocean.</title>
        <authorList>
            <person name="Ruan C."/>
            <person name="Wang J."/>
            <person name="Zheng X."/>
            <person name="Song L."/>
            <person name="Zhu Y."/>
            <person name="Huang Y."/>
            <person name="Lu Z."/>
            <person name="Du W."/>
            <person name="Huang L."/>
            <person name="Dai X."/>
        </authorList>
    </citation>
    <scope>NUCLEOTIDE SEQUENCE [LARGE SCALE GENOMIC DNA]</scope>
    <source>
        <strain evidence="4 5">2CG4</strain>
    </source>
</reference>
<evidence type="ECO:0000313" key="5">
    <source>
        <dbReference type="Proteomes" id="UP000474957"/>
    </source>
</evidence>
<dbReference type="InterPro" id="IPR029056">
    <property type="entry name" value="Ribokinase-like"/>
</dbReference>
<dbReference type="Pfam" id="PF00294">
    <property type="entry name" value="PfkB"/>
    <property type="match status" value="1"/>
</dbReference>
<dbReference type="PANTHER" id="PTHR10584:SF166">
    <property type="entry name" value="RIBOKINASE"/>
    <property type="match status" value="1"/>
</dbReference>
<dbReference type="PANTHER" id="PTHR10584">
    <property type="entry name" value="SUGAR KINASE"/>
    <property type="match status" value="1"/>
</dbReference>
<dbReference type="InterPro" id="IPR011611">
    <property type="entry name" value="PfkB_dom"/>
</dbReference>
<dbReference type="AlphaFoldDB" id="A0A6L5Z1I8"/>
<dbReference type="GO" id="GO:0005829">
    <property type="term" value="C:cytosol"/>
    <property type="evidence" value="ECO:0007669"/>
    <property type="project" value="TreeGrafter"/>
</dbReference>
<organism evidence="4 5">
    <name type="scientific">Halovulum marinum</name>
    <dbReference type="NCBI Taxonomy" id="2662447"/>
    <lineage>
        <taxon>Bacteria</taxon>
        <taxon>Pseudomonadati</taxon>
        <taxon>Pseudomonadota</taxon>
        <taxon>Alphaproteobacteria</taxon>
        <taxon>Rhodobacterales</taxon>
        <taxon>Paracoccaceae</taxon>
        <taxon>Halovulum</taxon>
    </lineage>
</organism>
<dbReference type="EMBL" id="WIND01000006">
    <property type="protein sequence ID" value="MSU89940.1"/>
    <property type="molecule type" value="Genomic_DNA"/>
</dbReference>
<dbReference type="Gene3D" id="3.40.1190.20">
    <property type="match status" value="1"/>
</dbReference>
<feature type="domain" description="Carbohydrate kinase PfkB" evidence="3">
    <location>
        <begin position="7"/>
        <end position="293"/>
    </location>
</feature>